<evidence type="ECO:0000313" key="8">
    <source>
        <dbReference type="Proteomes" id="UP000326078"/>
    </source>
</evidence>
<proteinExistence type="predicted"/>
<feature type="transmembrane region" description="Helical" evidence="6">
    <location>
        <begin position="115"/>
        <end position="138"/>
    </location>
</feature>
<evidence type="ECO:0000256" key="4">
    <source>
        <dbReference type="ARBA" id="ARBA00022989"/>
    </source>
</evidence>
<feature type="transmembrane region" description="Helical" evidence="6">
    <location>
        <begin position="296"/>
        <end position="319"/>
    </location>
</feature>
<name>A0A5N0YTP1_9ENTE</name>
<gene>
    <name evidence="7" type="ORF">F6X95_08625</name>
</gene>
<feature type="transmembrane region" description="Helical" evidence="6">
    <location>
        <begin position="358"/>
        <end position="381"/>
    </location>
</feature>
<sequence length="473" mass="54741">MNDKAKSVMKNLYYTVAANFATLGISVLLNLFVPKILGIREYSYWQLYVFYSSYVGFLHLGWLDGIYLKIGGEEYEQLNKRELGSQFWYLMIFEFLLSLLVAIGTYLFFPASEQTIILILTAIVSIVTIVKTFILYIFQSTNRIKEYAQLSRNDRYLYVFFMGVYFVLGGRNFIWLITLDILSKAVVTIWAMSKIKDMLNVKIIKLKSIFPEIIDNINIGSKLMISNIASMLIIGTVRFFVQQKWTIETFGKLSFTLSISNMFLTFINAVGIVMFPLLRRTNPQRLPNLFRILRELFVPITYGLLIFYIPAKIVLSIWLPEYAESLNFMGILFPIVIYEGRMSLLINTYLKTLRKEKTILLVNIITLIVTLIVSLFVIFIIGNLDLTVGLILLSLALRCNLAEFFLCKDINLSIGMKQIGETILTIIFILSNLLFDGSFISMFVYMFIYIIYLIVIHKNFLLSLKEFKLLMKN</sequence>
<dbReference type="PANTHER" id="PTHR30250">
    <property type="entry name" value="PST FAMILY PREDICTED COLANIC ACID TRANSPORTER"/>
    <property type="match status" value="1"/>
</dbReference>
<feature type="transmembrane region" description="Helical" evidence="6">
    <location>
        <begin position="150"/>
        <end position="168"/>
    </location>
</feature>
<evidence type="ECO:0000256" key="6">
    <source>
        <dbReference type="SAM" id="Phobius"/>
    </source>
</evidence>
<dbReference type="EMBL" id="VYUT01000011">
    <property type="protein sequence ID" value="KAA9205136.1"/>
    <property type="molecule type" value="Genomic_DNA"/>
</dbReference>
<dbReference type="PANTHER" id="PTHR30250:SF11">
    <property type="entry name" value="O-ANTIGEN TRANSPORTER-RELATED"/>
    <property type="match status" value="1"/>
</dbReference>
<keyword evidence="3 6" id="KW-0812">Transmembrane</keyword>
<keyword evidence="5 6" id="KW-0472">Membrane</keyword>
<feature type="transmembrane region" description="Helical" evidence="6">
    <location>
        <begin position="441"/>
        <end position="462"/>
    </location>
</feature>
<keyword evidence="4 6" id="KW-1133">Transmembrane helix</keyword>
<keyword evidence="2" id="KW-1003">Cell membrane</keyword>
<comment type="subcellular location">
    <subcellularLocation>
        <location evidence="1">Cell membrane</location>
        <topology evidence="1">Multi-pass membrane protein</topology>
    </subcellularLocation>
</comment>
<feature type="transmembrane region" description="Helical" evidence="6">
    <location>
        <begin position="87"/>
        <end position="109"/>
    </location>
</feature>
<feature type="transmembrane region" description="Helical" evidence="6">
    <location>
        <begin position="253"/>
        <end position="275"/>
    </location>
</feature>
<dbReference type="AlphaFoldDB" id="A0A5N0YTP1"/>
<accession>A0A5N0YTP1</accession>
<reference evidence="7 8" key="1">
    <citation type="submission" date="2019-09" db="EMBL/GenBank/DDBJ databases">
        <title>Vancomyinc resistant enterococci isolated from farm animals in Switzerland.</title>
        <authorList>
            <person name="Stevens M.J.A."/>
            <person name="Stephan R."/>
            <person name="Morach M."/>
            <person name="Nuesch-Inderbinen M."/>
        </authorList>
    </citation>
    <scope>NUCLEOTIDE SEQUENCE [LARGE SCALE GENOMIC DNA]</scope>
    <source>
        <strain evidence="7 8">GH27</strain>
    </source>
</reference>
<protein>
    <submittedName>
        <fullName evidence="7">Uncharacterized protein</fullName>
    </submittedName>
</protein>
<dbReference type="RefSeq" id="WP_146895245.1">
    <property type="nucleotide sequence ID" value="NZ_CP042597.1"/>
</dbReference>
<evidence type="ECO:0000256" key="3">
    <source>
        <dbReference type="ARBA" id="ARBA00022692"/>
    </source>
</evidence>
<feature type="transmembrane region" description="Helical" evidence="6">
    <location>
        <begin position="45"/>
        <end position="67"/>
    </location>
</feature>
<dbReference type="InterPro" id="IPR050833">
    <property type="entry name" value="Poly_Biosynth_Transport"/>
</dbReference>
<evidence type="ECO:0000313" key="7">
    <source>
        <dbReference type="EMBL" id="KAA9205136.1"/>
    </source>
</evidence>
<dbReference type="Proteomes" id="UP000326078">
    <property type="component" value="Unassembled WGS sequence"/>
</dbReference>
<evidence type="ECO:0000256" key="2">
    <source>
        <dbReference type="ARBA" id="ARBA00022475"/>
    </source>
</evidence>
<evidence type="ECO:0000256" key="5">
    <source>
        <dbReference type="ARBA" id="ARBA00023136"/>
    </source>
</evidence>
<dbReference type="GO" id="GO:0005886">
    <property type="term" value="C:plasma membrane"/>
    <property type="evidence" value="ECO:0007669"/>
    <property type="project" value="UniProtKB-SubCell"/>
</dbReference>
<evidence type="ECO:0000256" key="1">
    <source>
        <dbReference type="ARBA" id="ARBA00004651"/>
    </source>
</evidence>
<feature type="transmembrane region" description="Helical" evidence="6">
    <location>
        <begin position="325"/>
        <end position="346"/>
    </location>
</feature>
<feature type="transmembrane region" description="Helical" evidence="6">
    <location>
        <begin position="12"/>
        <end position="33"/>
    </location>
</feature>
<organism evidence="7 8">
    <name type="scientific">Enterococcus durans</name>
    <dbReference type="NCBI Taxonomy" id="53345"/>
    <lineage>
        <taxon>Bacteria</taxon>
        <taxon>Bacillati</taxon>
        <taxon>Bacillota</taxon>
        <taxon>Bacilli</taxon>
        <taxon>Lactobacillales</taxon>
        <taxon>Enterococcaceae</taxon>
        <taxon>Enterococcus</taxon>
    </lineage>
</organism>
<comment type="caution">
    <text evidence="7">The sequence shown here is derived from an EMBL/GenBank/DDBJ whole genome shotgun (WGS) entry which is preliminary data.</text>
</comment>